<dbReference type="GO" id="GO:0016301">
    <property type="term" value="F:kinase activity"/>
    <property type="evidence" value="ECO:0007669"/>
    <property type="project" value="UniProtKB-KW"/>
</dbReference>
<keyword evidence="1" id="KW-0418">Kinase</keyword>
<keyword evidence="1" id="KW-0808">Transferase</keyword>
<evidence type="ECO:0000313" key="1">
    <source>
        <dbReference type="EMBL" id="VEG62266.1"/>
    </source>
</evidence>
<sequence>MDKNNELIEIVAFSHDVSNSFKLNEELALNHAKLRELSINLENTVKNHQQEFIQLGKKFEKKMQIALEKNEKDIKIVYGEILKSSLEQMISDIAHQWRQPLNEPWYCYVSNETKS</sequence>
<protein>
    <submittedName>
        <fullName evidence="1">Sensory box sensor histidine kinase</fullName>
    </submittedName>
</protein>
<dbReference type="Proteomes" id="UP000275504">
    <property type="component" value="Chromosome"/>
</dbReference>
<dbReference type="EMBL" id="LR134359">
    <property type="protein sequence ID" value="VEG62266.1"/>
    <property type="molecule type" value="Genomic_DNA"/>
</dbReference>
<proteinExistence type="predicted"/>
<dbReference type="AlphaFoldDB" id="A0A381CZF3"/>
<accession>A0A381CZF3</accession>
<reference evidence="1 2" key="1">
    <citation type="submission" date="2018-12" db="EMBL/GenBank/DDBJ databases">
        <authorList>
            <consortium name="Pathogen Informatics"/>
        </authorList>
    </citation>
    <scope>NUCLEOTIDE SEQUENCE [LARGE SCALE GENOMIC DNA]</scope>
    <source>
        <strain evidence="1 2">NCTC11951</strain>
    </source>
</reference>
<name>A0A381CZF3_CAMJU</name>
<evidence type="ECO:0000313" key="2">
    <source>
        <dbReference type="Proteomes" id="UP000275504"/>
    </source>
</evidence>
<gene>
    <name evidence="1" type="ORF">NCTC11951_01396</name>
</gene>
<organism evidence="1 2">
    <name type="scientific">Campylobacter jejuni subsp. doylei</name>
    <dbReference type="NCBI Taxonomy" id="32021"/>
    <lineage>
        <taxon>Bacteria</taxon>
        <taxon>Pseudomonadati</taxon>
        <taxon>Campylobacterota</taxon>
        <taxon>Epsilonproteobacteria</taxon>
        <taxon>Campylobacterales</taxon>
        <taxon>Campylobacteraceae</taxon>
        <taxon>Campylobacter</taxon>
    </lineage>
</organism>